<feature type="region of interest" description="Disordered" evidence="1">
    <location>
        <begin position="1"/>
        <end position="22"/>
    </location>
</feature>
<comment type="caution">
    <text evidence="2">The sequence shown here is derived from an EMBL/GenBank/DDBJ whole genome shotgun (WGS) entry which is preliminary data.</text>
</comment>
<evidence type="ECO:0000313" key="3">
    <source>
        <dbReference type="Proteomes" id="UP000018339"/>
    </source>
</evidence>
<dbReference type="EMBL" id="AYSF01000078">
    <property type="protein sequence ID" value="ESU71085.1"/>
    <property type="molecule type" value="Genomic_DNA"/>
</dbReference>
<feature type="region of interest" description="Disordered" evidence="1">
    <location>
        <begin position="74"/>
        <end position="94"/>
    </location>
</feature>
<sequence>MSSNAPHAPHKHEQRGNAGMKEFKYGNTTVIVHSPLVLMSPEERKQWFEQEWQKGNPILRQIAEAVLDCYRSMDTVPQSLKDDGRKGSREDETR</sequence>
<proteinExistence type="predicted"/>
<accession>A0A7U9P5A6</accession>
<dbReference type="AlphaFoldDB" id="A0A7U9P5A6"/>
<feature type="compositionally biased region" description="Basic and acidic residues" evidence="1">
    <location>
        <begin position="80"/>
        <end position="94"/>
    </location>
</feature>
<organism evidence="2 3">
    <name type="scientific">Geobacillus thermopakistaniensis (strain MAS1)</name>
    <dbReference type="NCBI Taxonomy" id="1408282"/>
    <lineage>
        <taxon>Bacteria</taxon>
        <taxon>Bacillati</taxon>
        <taxon>Bacillota</taxon>
        <taxon>Bacilli</taxon>
        <taxon>Bacillales</taxon>
        <taxon>Anoxybacillaceae</taxon>
        <taxon>Geobacillus</taxon>
    </lineage>
</organism>
<evidence type="ECO:0000313" key="2">
    <source>
        <dbReference type="EMBL" id="ESU71085.1"/>
    </source>
</evidence>
<name>A0A7U9P5A6_GEOTM</name>
<keyword evidence="3" id="KW-1185">Reference proteome</keyword>
<evidence type="ECO:0000256" key="1">
    <source>
        <dbReference type="SAM" id="MobiDB-lite"/>
    </source>
</evidence>
<dbReference type="Proteomes" id="UP000018339">
    <property type="component" value="Unassembled WGS sequence"/>
</dbReference>
<reference evidence="2 3" key="1">
    <citation type="journal article" date="2014" name="Genome Announc.">
        <title>Draft Genome Sequence of Geobacillus thermopakistaniensis Strain MAS1.</title>
        <authorList>
            <person name="Siddiqui M.A."/>
            <person name="Rashid N."/>
            <person name="Ayyampalayam S."/>
            <person name="Whitman W.B."/>
        </authorList>
    </citation>
    <scope>NUCLEOTIDE SEQUENCE [LARGE SCALE GENOMIC DNA]</scope>
    <source>
        <strain evidence="2 3">MAS1</strain>
    </source>
</reference>
<protein>
    <submittedName>
        <fullName evidence="2">Uncharacterized protein</fullName>
    </submittedName>
</protein>
<gene>
    <name evidence="2" type="ORF">T260_14950</name>
</gene>